<feature type="transmembrane region" description="Helical" evidence="1">
    <location>
        <begin position="86"/>
        <end position="105"/>
    </location>
</feature>
<feature type="transmembrane region" description="Helical" evidence="1">
    <location>
        <begin position="56"/>
        <end position="79"/>
    </location>
</feature>
<proteinExistence type="predicted"/>
<dbReference type="Proteomes" id="UP001596087">
    <property type="component" value="Unassembled WGS sequence"/>
</dbReference>
<keyword evidence="1" id="KW-0472">Membrane</keyword>
<dbReference type="EMBL" id="JBHSKD010000027">
    <property type="protein sequence ID" value="MFC5178945.1"/>
    <property type="molecule type" value="Genomic_DNA"/>
</dbReference>
<name>A0ABW0BNY4_9ACTN</name>
<reference evidence="3" key="1">
    <citation type="journal article" date="2019" name="Int. J. Syst. Evol. Microbiol.">
        <title>The Global Catalogue of Microorganisms (GCM) 10K type strain sequencing project: providing services to taxonomists for standard genome sequencing and annotation.</title>
        <authorList>
            <consortium name="The Broad Institute Genomics Platform"/>
            <consortium name="The Broad Institute Genome Sequencing Center for Infectious Disease"/>
            <person name="Wu L."/>
            <person name="Ma J."/>
        </authorList>
    </citation>
    <scope>NUCLEOTIDE SEQUENCE [LARGE SCALE GENOMIC DNA]</scope>
    <source>
        <strain evidence="3">DFY41</strain>
    </source>
</reference>
<dbReference type="RefSeq" id="WP_378592733.1">
    <property type="nucleotide sequence ID" value="NZ_JBHSKD010000027.1"/>
</dbReference>
<evidence type="ECO:0000313" key="3">
    <source>
        <dbReference type="Proteomes" id="UP001596087"/>
    </source>
</evidence>
<evidence type="ECO:0000313" key="2">
    <source>
        <dbReference type="EMBL" id="MFC5178945.1"/>
    </source>
</evidence>
<feature type="transmembrane region" description="Helical" evidence="1">
    <location>
        <begin position="12"/>
        <end position="36"/>
    </location>
</feature>
<gene>
    <name evidence="2" type="ORF">ACFPGP_19845</name>
</gene>
<comment type="caution">
    <text evidence="2">The sequence shown here is derived from an EMBL/GenBank/DDBJ whole genome shotgun (WGS) entry which is preliminary data.</text>
</comment>
<organism evidence="2 3">
    <name type="scientific">Nocardioides taihuensis</name>
    <dbReference type="NCBI Taxonomy" id="1835606"/>
    <lineage>
        <taxon>Bacteria</taxon>
        <taxon>Bacillati</taxon>
        <taxon>Actinomycetota</taxon>
        <taxon>Actinomycetes</taxon>
        <taxon>Propionibacteriales</taxon>
        <taxon>Nocardioidaceae</taxon>
        <taxon>Nocardioides</taxon>
    </lineage>
</organism>
<evidence type="ECO:0000256" key="1">
    <source>
        <dbReference type="SAM" id="Phobius"/>
    </source>
</evidence>
<sequence>MRGTRRALPPTVRAASLAQVGLVVLTGLATVLTVLLRDELLDEWYRRHPTGIEPPAFAPVAVVLFVTYALLAAVLLVFFRGGHREARWGLTLLAAFFAFTMVVLVRQDPPPLFVALAVACALVDVGVGALLWRRETTAFLRGPAAA</sequence>
<keyword evidence="1" id="KW-0812">Transmembrane</keyword>
<evidence type="ECO:0008006" key="4">
    <source>
        <dbReference type="Google" id="ProtNLM"/>
    </source>
</evidence>
<feature type="transmembrane region" description="Helical" evidence="1">
    <location>
        <begin position="111"/>
        <end position="132"/>
    </location>
</feature>
<accession>A0ABW0BNY4</accession>
<keyword evidence="3" id="KW-1185">Reference proteome</keyword>
<keyword evidence="1" id="KW-1133">Transmembrane helix</keyword>
<protein>
    <recommendedName>
        <fullName evidence="4">Integral membrane protein</fullName>
    </recommendedName>
</protein>